<feature type="signal peptide" evidence="1">
    <location>
        <begin position="1"/>
        <end position="29"/>
    </location>
</feature>
<sequence length="239" mass="27791">MNKQFLIYRFFFTGLILLSAASVTWGHPAADPVLSMLSFNRLEQRIGEDDTETQWDVDAWLGKDLHKLWIKTEGSYSDGNRESSELELLYSRGVSPYWDIQTGWRGDFNNTDNRQWFALGLQGLAPYFFETEITLYLGQHGQTAVRLDTDYELLLTQKWVLRSAFEADIYGRNDRATKTGSGLSEIEAGLYLRYEIRREFAPYIGLSYERQFGDTAHYTRSSGQRTESLEYLMGIKFWF</sequence>
<proteinExistence type="predicted"/>
<evidence type="ECO:0000313" key="2">
    <source>
        <dbReference type="EMBL" id="POP52554.1"/>
    </source>
</evidence>
<name>A0A2S4HEY7_9GAMM</name>
<dbReference type="RefSeq" id="WP_103684735.1">
    <property type="nucleotide sequence ID" value="NZ_PQGG01000028.1"/>
</dbReference>
<dbReference type="GO" id="GO:0005507">
    <property type="term" value="F:copper ion binding"/>
    <property type="evidence" value="ECO:0007669"/>
    <property type="project" value="InterPro"/>
</dbReference>
<dbReference type="OrthoDB" id="9778934at2"/>
<feature type="chain" id="PRO_5015678928" evidence="1">
    <location>
        <begin position="30"/>
        <end position="239"/>
    </location>
</feature>
<dbReference type="GO" id="GO:0006878">
    <property type="term" value="P:intracellular copper ion homeostasis"/>
    <property type="evidence" value="ECO:0007669"/>
    <property type="project" value="InterPro"/>
</dbReference>
<organism evidence="2 3">
    <name type="scientific">Zhongshania marina</name>
    <dbReference type="NCBI Taxonomy" id="2304603"/>
    <lineage>
        <taxon>Bacteria</taxon>
        <taxon>Pseudomonadati</taxon>
        <taxon>Pseudomonadota</taxon>
        <taxon>Gammaproteobacteria</taxon>
        <taxon>Cellvibrionales</taxon>
        <taxon>Spongiibacteraceae</taxon>
        <taxon>Zhongshania</taxon>
    </lineage>
</organism>
<dbReference type="Pfam" id="PF05275">
    <property type="entry name" value="CopB"/>
    <property type="match status" value="1"/>
</dbReference>
<keyword evidence="1" id="KW-0732">Signal</keyword>
<gene>
    <name evidence="2" type="ORF">C0068_12110</name>
</gene>
<dbReference type="AlphaFoldDB" id="A0A2S4HEY7"/>
<reference evidence="2" key="1">
    <citation type="submission" date="2018-01" db="EMBL/GenBank/DDBJ databases">
        <authorList>
            <person name="Yu X.-D."/>
        </authorList>
    </citation>
    <scope>NUCLEOTIDE SEQUENCE</scope>
    <source>
        <strain evidence="2">ZX-21</strain>
    </source>
</reference>
<dbReference type="GO" id="GO:0009279">
    <property type="term" value="C:cell outer membrane"/>
    <property type="evidence" value="ECO:0007669"/>
    <property type="project" value="InterPro"/>
</dbReference>
<dbReference type="EMBL" id="PQGG01000028">
    <property type="protein sequence ID" value="POP52554.1"/>
    <property type="molecule type" value="Genomic_DNA"/>
</dbReference>
<protein>
    <submittedName>
        <fullName evidence="2">Copper resistance protein CopB</fullName>
    </submittedName>
</protein>
<dbReference type="Proteomes" id="UP000237222">
    <property type="component" value="Unassembled WGS sequence"/>
</dbReference>
<accession>A0A2S4HEY7</accession>
<evidence type="ECO:0000313" key="3">
    <source>
        <dbReference type="Proteomes" id="UP000237222"/>
    </source>
</evidence>
<comment type="caution">
    <text evidence="2">The sequence shown here is derived from an EMBL/GenBank/DDBJ whole genome shotgun (WGS) entry which is preliminary data.</text>
</comment>
<evidence type="ECO:0000256" key="1">
    <source>
        <dbReference type="SAM" id="SignalP"/>
    </source>
</evidence>
<dbReference type="InterPro" id="IPR007939">
    <property type="entry name" value="Cu-R_B_prcur"/>
</dbReference>